<protein>
    <submittedName>
        <fullName evidence="1">Uncharacterized protein</fullName>
    </submittedName>
</protein>
<dbReference type="AlphaFoldDB" id="A0A5N7BXB1"/>
<accession>A0A5N7BXB1</accession>
<evidence type="ECO:0000313" key="1">
    <source>
        <dbReference type="EMBL" id="KAE8386475.1"/>
    </source>
</evidence>
<name>A0A5N7BXB1_PETAA</name>
<dbReference type="OrthoDB" id="2933464at2759"/>
<gene>
    <name evidence="1" type="ORF">BDV23DRAFT_175449</name>
</gene>
<dbReference type="Proteomes" id="UP000326877">
    <property type="component" value="Unassembled WGS sequence"/>
</dbReference>
<organism evidence="1">
    <name type="scientific">Petromyces alliaceus</name>
    <name type="common">Aspergillus alliaceus</name>
    <dbReference type="NCBI Taxonomy" id="209559"/>
    <lineage>
        <taxon>Eukaryota</taxon>
        <taxon>Fungi</taxon>
        <taxon>Dikarya</taxon>
        <taxon>Ascomycota</taxon>
        <taxon>Pezizomycotina</taxon>
        <taxon>Eurotiomycetes</taxon>
        <taxon>Eurotiomycetidae</taxon>
        <taxon>Eurotiales</taxon>
        <taxon>Aspergillaceae</taxon>
        <taxon>Aspergillus</taxon>
        <taxon>Aspergillus subgen. Circumdati</taxon>
    </lineage>
</organism>
<dbReference type="EMBL" id="ML735311">
    <property type="protein sequence ID" value="KAE8386475.1"/>
    <property type="molecule type" value="Genomic_DNA"/>
</dbReference>
<proteinExistence type="predicted"/>
<sequence length="91" mass="10464">MSASIKTLRKFVDSIPWAKVYKKAENVTRGQRLYPSRSLDQTPNFRIDKGAKINNNHYELPHDSGKCVIDPKNEETQKVKEALEESFKANN</sequence>
<reference evidence="1" key="1">
    <citation type="submission" date="2019-04" db="EMBL/GenBank/DDBJ databases">
        <title>Friends and foes A comparative genomics studyof 23 Aspergillus species from section Flavi.</title>
        <authorList>
            <consortium name="DOE Joint Genome Institute"/>
            <person name="Kjaerbolling I."/>
            <person name="Vesth T."/>
            <person name="Frisvad J.C."/>
            <person name="Nybo J.L."/>
            <person name="Theobald S."/>
            <person name="Kildgaard S."/>
            <person name="Isbrandt T."/>
            <person name="Kuo A."/>
            <person name="Sato A."/>
            <person name="Lyhne E.K."/>
            <person name="Kogle M.E."/>
            <person name="Wiebenga A."/>
            <person name="Kun R.S."/>
            <person name="Lubbers R.J."/>
            <person name="Makela M.R."/>
            <person name="Barry K."/>
            <person name="Chovatia M."/>
            <person name="Clum A."/>
            <person name="Daum C."/>
            <person name="Haridas S."/>
            <person name="He G."/>
            <person name="LaButti K."/>
            <person name="Lipzen A."/>
            <person name="Mondo S."/>
            <person name="Riley R."/>
            <person name="Salamov A."/>
            <person name="Simmons B.A."/>
            <person name="Magnuson J.K."/>
            <person name="Henrissat B."/>
            <person name="Mortensen U.H."/>
            <person name="Larsen T.O."/>
            <person name="Devries R.P."/>
            <person name="Grigoriev I.V."/>
            <person name="Machida M."/>
            <person name="Baker S.E."/>
            <person name="Andersen M.R."/>
        </authorList>
    </citation>
    <scope>NUCLEOTIDE SEQUENCE [LARGE SCALE GENOMIC DNA]</scope>
    <source>
        <strain evidence="1">IBT 14317</strain>
    </source>
</reference>